<comment type="caution">
    <text evidence="1">The sequence shown here is derived from an EMBL/GenBank/DDBJ whole genome shotgun (WGS) entry which is preliminary data.</text>
</comment>
<dbReference type="RefSeq" id="WP_120370291.1">
    <property type="nucleotide sequence ID" value="NZ_RAXU01000010.1"/>
</dbReference>
<name>A0A3A8EET6_9GAMM</name>
<dbReference type="Proteomes" id="UP000269001">
    <property type="component" value="Unassembled WGS sequence"/>
</dbReference>
<protein>
    <submittedName>
        <fullName evidence="1">Uncharacterized protein</fullName>
    </submittedName>
</protein>
<organism evidence="1 2">
    <name type="scientific">Acinetobacter guerrae</name>
    <dbReference type="NCBI Taxonomy" id="1843371"/>
    <lineage>
        <taxon>Bacteria</taxon>
        <taxon>Pseudomonadati</taxon>
        <taxon>Pseudomonadota</taxon>
        <taxon>Gammaproteobacteria</taxon>
        <taxon>Moraxellales</taxon>
        <taxon>Moraxellaceae</taxon>
        <taxon>Acinetobacter</taxon>
    </lineage>
</organism>
<dbReference type="AlphaFoldDB" id="A0A3A8EET6"/>
<evidence type="ECO:0000313" key="1">
    <source>
        <dbReference type="EMBL" id="RKG33427.1"/>
    </source>
</evidence>
<evidence type="ECO:0000313" key="2">
    <source>
        <dbReference type="Proteomes" id="UP000269001"/>
    </source>
</evidence>
<keyword evidence="2" id="KW-1185">Reference proteome</keyword>
<proteinExistence type="predicted"/>
<gene>
    <name evidence="1" type="ORF">D7V21_09675</name>
</gene>
<sequence>MSKVYLVLGFGLISIGMAFPTFAGITFGDPKSDDMGALTISGALRGNYQDKDYGESASDQKIKFDAAILRLGYESSDWFGKVEYRCYQYDKFCDFSTLVYGYAGYRLNATDHITVGVQPIPFGPGRFWDSSFYAGINNTMGLQDASNLGANYHFELPSATKVDLAYFATDGGNYHGTSKDSARYTANVVTSSDPLKTNLNEKNMWMARVDQDLKFLSTDDLKVSVGGSYWYSDIENKKTSADGTRTTWALFNRINYKNLNVVLTGGQQSISNKDALSLASSTFGSFDGEYDIANKGYFYTVDTSYVFKNVKDSLNVTPYIVFSGFNKKENGFDDSQRNIVGVAWDYKNISLYTEYVMSKNDPFVGGNGNSLAAGDDGKWNKLLNLMLIYSF</sequence>
<accession>A0A3A8EET6</accession>
<reference evidence="1 2" key="1">
    <citation type="submission" date="2018-09" db="EMBL/GenBank/DDBJ databases">
        <title>The draft genome of Acinetobacter spp. strains.</title>
        <authorList>
            <person name="Qin J."/>
            <person name="Feng Y."/>
            <person name="Zong Z."/>
        </authorList>
    </citation>
    <scope>NUCLEOTIDE SEQUENCE [LARGE SCALE GENOMIC DNA]</scope>
    <source>
        <strain evidence="1 2">WCHAc060096</strain>
    </source>
</reference>
<dbReference type="EMBL" id="RAXU01000010">
    <property type="protein sequence ID" value="RKG33427.1"/>
    <property type="molecule type" value="Genomic_DNA"/>
</dbReference>
<dbReference type="SUPFAM" id="SSF56935">
    <property type="entry name" value="Porins"/>
    <property type="match status" value="1"/>
</dbReference>